<dbReference type="SUPFAM" id="SSF52540">
    <property type="entry name" value="P-loop containing nucleoside triphosphate hydrolases"/>
    <property type="match status" value="1"/>
</dbReference>
<feature type="domain" description="ABC-2 type transporter transmembrane" evidence="8">
    <location>
        <begin position="231"/>
        <end position="415"/>
    </location>
</feature>
<feature type="transmembrane region" description="Helical" evidence="7">
    <location>
        <begin position="369"/>
        <end position="387"/>
    </location>
</feature>
<feature type="transmembrane region" description="Helical" evidence="7">
    <location>
        <begin position="298"/>
        <end position="324"/>
    </location>
</feature>
<gene>
    <name evidence="10" type="primary">LOC102802991</name>
</gene>
<evidence type="ECO:0000256" key="3">
    <source>
        <dbReference type="ARBA" id="ARBA00022692"/>
    </source>
</evidence>
<name>A0ABM0LX53_SACKO</name>
<keyword evidence="5 7" id="KW-0472">Membrane</keyword>
<feature type="region of interest" description="Disordered" evidence="6">
    <location>
        <begin position="1"/>
        <end position="34"/>
    </location>
</feature>
<feature type="transmembrane region" description="Helical" evidence="7">
    <location>
        <begin position="336"/>
        <end position="357"/>
    </location>
</feature>
<feature type="transmembrane region" description="Helical" evidence="7">
    <location>
        <begin position="399"/>
        <end position="416"/>
    </location>
</feature>
<dbReference type="Pfam" id="PF01061">
    <property type="entry name" value="ABC2_membrane"/>
    <property type="match status" value="1"/>
</dbReference>
<dbReference type="InterPro" id="IPR050352">
    <property type="entry name" value="ABCG_transporters"/>
</dbReference>
<organism evidence="9 10">
    <name type="scientific">Saccoglossus kowalevskii</name>
    <name type="common">Acorn worm</name>
    <dbReference type="NCBI Taxonomy" id="10224"/>
    <lineage>
        <taxon>Eukaryota</taxon>
        <taxon>Metazoa</taxon>
        <taxon>Hemichordata</taxon>
        <taxon>Enteropneusta</taxon>
        <taxon>Harrimaniidae</taxon>
        <taxon>Saccoglossus</taxon>
    </lineage>
</organism>
<comment type="subcellular location">
    <subcellularLocation>
        <location evidence="1">Membrane</location>
        <topology evidence="1">Multi-pass membrane protein</topology>
    </subcellularLocation>
</comment>
<dbReference type="RefSeq" id="XP_006812344.1">
    <property type="nucleotide sequence ID" value="XM_006812281.1"/>
</dbReference>
<dbReference type="PANTHER" id="PTHR48041">
    <property type="entry name" value="ABC TRANSPORTER G FAMILY MEMBER 28"/>
    <property type="match status" value="1"/>
</dbReference>
<evidence type="ECO:0000256" key="1">
    <source>
        <dbReference type="ARBA" id="ARBA00004141"/>
    </source>
</evidence>
<dbReference type="InterPro" id="IPR017871">
    <property type="entry name" value="ABC_transporter-like_CS"/>
</dbReference>
<feature type="transmembrane region" description="Helical" evidence="7">
    <location>
        <begin position="451"/>
        <end position="475"/>
    </location>
</feature>
<keyword evidence="4 7" id="KW-1133">Transmembrane helix</keyword>
<dbReference type="PANTHER" id="PTHR48041:SF139">
    <property type="entry name" value="PROTEIN SCARLET"/>
    <property type="match status" value="1"/>
</dbReference>
<sequence length="481" mass="54330">MIRGEIVQWHTGQQDADDDAHDSVDLSTEEEEEYAPLIDSVETKKIRRYVSNVRREDTITITWNNVNVYAPKPKKRFCKRGDGDLELSRSTQILNEVSGYADSGSILGIIGTSGAGKSTLMNVLTSRNRGDLIIEGDIQINGRPFTSALTGLMAYVQQDDLFIPSLTVKEHLQFQALLRMDADIAKKSRMERVDDVLSQMGLLECSNHIIGDKAQTMGISGGQAKRLSVAAEILSIVIGLIFLQLDYNQTSIQNITGCLFFVMAAVSNDSFFPVVQLVPKEWPIVLREHFNGMYRIDVYFIAKWMTELPICIVLPIIYTSVIYWMVGFNPMIERYFICLGIMLIVTNTGVSIGYLVSSISPSVTIATQLGSMLLIFFVLFGGFFLSIDMIPNYFIWLRYLSHYTFAFEALCINQWYGFEGLECNNATQLVDRCITSGDQVLELYSFVPDNFNINITSLFLLMIGYRLVAFIILLLRSRRHN</sequence>
<proteinExistence type="predicted"/>
<evidence type="ECO:0000313" key="10">
    <source>
        <dbReference type="RefSeq" id="XP_006812344.1"/>
    </source>
</evidence>
<dbReference type="Proteomes" id="UP000694865">
    <property type="component" value="Unplaced"/>
</dbReference>
<evidence type="ECO:0000256" key="4">
    <source>
        <dbReference type="ARBA" id="ARBA00022989"/>
    </source>
</evidence>
<keyword evidence="3 7" id="KW-0812">Transmembrane</keyword>
<evidence type="ECO:0000313" key="9">
    <source>
        <dbReference type="Proteomes" id="UP000694865"/>
    </source>
</evidence>
<evidence type="ECO:0000259" key="8">
    <source>
        <dbReference type="Pfam" id="PF01061"/>
    </source>
</evidence>
<protein>
    <submittedName>
        <fullName evidence="10">Protein white-like</fullName>
    </submittedName>
</protein>
<keyword evidence="9" id="KW-1185">Reference proteome</keyword>
<dbReference type="GeneID" id="102802991"/>
<dbReference type="InterPro" id="IPR013525">
    <property type="entry name" value="ABC2_TM"/>
</dbReference>
<evidence type="ECO:0000256" key="6">
    <source>
        <dbReference type="SAM" id="MobiDB-lite"/>
    </source>
</evidence>
<keyword evidence="2" id="KW-0813">Transport</keyword>
<reference evidence="10" key="1">
    <citation type="submission" date="2025-08" db="UniProtKB">
        <authorList>
            <consortium name="RefSeq"/>
        </authorList>
    </citation>
    <scope>IDENTIFICATION</scope>
    <source>
        <tissue evidence="10">Testes</tissue>
    </source>
</reference>
<accession>A0ABM0LX53</accession>
<evidence type="ECO:0000256" key="7">
    <source>
        <dbReference type="SAM" id="Phobius"/>
    </source>
</evidence>
<evidence type="ECO:0000256" key="2">
    <source>
        <dbReference type="ARBA" id="ARBA00022448"/>
    </source>
</evidence>
<evidence type="ECO:0000256" key="5">
    <source>
        <dbReference type="ARBA" id="ARBA00023136"/>
    </source>
</evidence>
<dbReference type="PROSITE" id="PS00211">
    <property type="entry name" value="ABC_TRANSPORTER_1"/>
    <property type="match status" value="1"/>
</dbReference>
<dbReference type="Gene3D" id="3.40.50.300">
    <property type="entry name" value="P-loop containing nucleotide triphosphate hydrolases"/>
    <property type="match status" value="1"/>
</dbReference>
<dbReference type="InterPro" id="IPR027417">
    <property type="entry name" value="P-loop_NTPase"/>
</dbReference>